<accession>X6LM80</accession>
<keyword evidence="2" id="KW-1185">Reference proteome</keyword>
<reference evidence="1 2" key="1">
    <citation type="journal article" date="2013" name="Curr. Biol.">
        <title>The Genome of the Foraminiferan Reticulomyxa filosa.</title>
        <authorList>
            <person name="Glockner G."/>
            <person name="Hulsmann N."/>
            <person name="Schleicher M."/>
            <person name="Noegel A.A."/>
            <person name="Eichinger L."/>
            <person name="Gallinger C."/>
            <person name="Pawlowski J."/>
            <person name="Sierra R."/>
            <person name="Euteneuer U."/>
            <person name="Pillet L."/>
            <person name="Moustafa A."/>
            <person name="Platzer M."/>
            <person name="Groth M."/>
            <person name="Szafranski K."/>
            <person name="Schliwa M."/>
        </authorList>
    </citation>
    <scope>NUCLEOTIDE SEQUENCE [LARGE SCALE GENOMIC DNA]</scope>
</reference>
<evidence type="ECO:0000313" key="2">
    <source>
        <dbReference type="Proteomes" id="UP000023152"/>
    </source>
</evidence>
<dbReference type="AlphaFoldDB" id="X6LM80"/>
<proteinExistence type="predicted"/>
<protein>
    <submittedName>
        <fullName evidence="1">Uncharacterized protein</fullName>
    </submittedName>
</protein>
<evidence type="ECO:0000313" key="1">
    <source>
        <dbReference type="EMBL" id="ETO02451.1"/>
    </source>
</evidence>
<organism evidence="1 2">
    <name type="scientific">Reticulomyxa filosa</name>
    <dbReference type="NCBI Taxonomy" id="46433"/>
    <lineage>
        <taxon>Eukaryota</taxon>
        <taxon>Sar</taxon>
        <taxon>Rhizaria</taxon>
        <taxon>Retaria</taxon>
        <taxon>Foraminifera</taxon>
        <taxon>Monothalamids</taxon>
        <taxon>Reticulomyxidae</taxon>
        <taxon>Reticulomyxa</taxon>
    </lineage>
</organism>
<name>X6LM80_RETFI</name>
<gene>
    <name evidence="1" type="ORF">RFI_34980</name>
</gene>
<sequence>MPEMTCGGNFEALSLKTKDINMLEVYDFEYEERFESSLVVTSLAVTKCLSSGMIATKKRKKLPKEKLFFNMMELLVADFFRCCLLETLHRQQLHCLKTFANSSYLS</sequence>
<dbReference type="Proteomes" id="UP000023152">
    <property type="component" value="Unassembled WGS sequence"/>
</dbReference>
<comment type="caution">
    <text evidence="1">The sequence shown here is derived from an EMBL/GenBank/DDBJ whole genome shotgun (WGS) entry which is preliminary data.</text>
</comment>
<dbReference type="EMBL" id="ASPP01035739">
    <property type="protein sequence ID" value="ETO02451.1"/>
    <property type="molecule type" value="Genomic_DNA"/>
</dbReference>